<evidence type="ECO:0000259" key="5">
    <source>
        <dbReference type="Pfam" id="PF04542"/>
    </source>
</evidence>
<dbReference type="EMBL" id="JAHGAW010000015">
    <property type="protein sequence ID" value="MBT2189173.1"/>
    <property type="molecule type" value="Genomic_DNA"/>
</dbReference>
<dbReference type="InterPro" id="IPR013324">
    <property type="entry name" value="RNA_pol_sigma_r3/r4-like"/>
</dbReference>
<keyword evidence="3" id="KW-0731">Sigma factor</keyword>
<evidence type="ECO:0000256" key="2">
    <source>
        <dbReference type="ARBA" id="ARBA00023015"/>
    </source>
</evidence>
<dbReference type="GO" id="GO:0003677">
    <property type="term" value="F:DNA binding"/>
    <property type="evidence" value="ECO:0007669"/>
    <property type="project" value="InterPro"/>
</dbReference>
<dbReference type="PANTHER" id="PTHR43133">
    <property type="entry name" value="RNA POLYMERASE ECF-TYPE SIGMA FACTO"/>
    <property type="match status" value="1"/>
</dbReference>
<dbReference type="SUPFAM" id="SSF88659">
    <property type="entry name" value="Sigma3 and sigma4 domains of RNA polymerase sigma factors"/>
    <property type="match status" value="1"/>
</dbReference>
<evidence type="ECO:0000256" key="3">
    <source>
        <dbReference type="ARBA" id="ARBA00023082"/>
    </source>
</evidence>
<evidence type="ECO:0000256" key="4">
    <source>
        <dbReference type="ARBA" id="ARBA00023163"/>
    </source>
</evidence>
<evidence type="ECO:0000313" key="8">
    <source>
        <dbReference type="Proteomes" id="UP001138757"/>
    </source>
</evidence>
<dbReference type="GO" id="GO:0006352">
    <property type="term" value="P:DNA-templated transcription initiation"/>
    <property type="evidence" value="ECO:0007669"/>
    <property type="project" value="InterPro"/>
</dbReference>
<sequence length="170" mass="19464">MPSAVQHLRLEAVAVEFRGPLLRFFQRRTPAGEEAEDLVQEVFSRLARQDLAAIENIQGYIFRIAANVLRDRARRAGVRAILVHSPEDFDIEDESGFTPERILQGQEALQIMVSALYELPETVRMVFSQYHFDGVAQVDISRRLGLSLSTVEKHMAKANRHLLRRLREVI</sequence>
<gene>
    <name evidence="7" type="ORF">KK488_19665</name>
</gene>
<dbReference type="Gene3D" id="1.10.1740.10">
    <property type="match status" value="1"/>
</dbReference>
<organism evidence="7 8">
    <name type="scientific">Sphingobium nicotianae</name>
    <dbReference type="NCBI Taxonomy" id="2782607"/>
    <lineage>
        <taxon>Bacteria</taxon>
        <taxon>Pseudomonadati</taxon>
        <taxon>Pseudomonadota</taxon>
        <taxon>Alphaproteobacteria</taxon>
        <taxon>Sphingomonadales</taxon>
        <taxon>Sphingomonadaceae</taxon>
        <taxon>Sphingobium</taxon>
    </lineage>
</organism>
<evidence type="ECO:0000256" key="1">
    <source>
        <dbReference type="ARBA" id="ARBA00010641"/>
    </source>
</evidence>
<dbReference type="InterPro" id="IPR039425">
    <property type="entry name" value="RNA_pol_sigma-70-like"/>
</dbReference>
<comment type="caution">
    <text evidence="7">The sequence shown here is derived from an EMBL/GenBank/DDBJ whole genome shotgun (WGS) entry which is preliminary data.</text>
</comment>
<dbReference type="InterPro" id="IPR007627">
    <property type="entry name" value="RNA_pol_sigma70_r2"/>
</dbReference>
<evidence type="ECO:0000259" key="6">
    <source>
        <dbReference type="Pfam" id="PF08281"/>
    </source>
</evidence>
<dbReference type="AlphaFoldDB" id="A0A9X1DG19"/>
<feature type="domain" description="RNA polymerase sigma-70 region 2" evidence="5">
    <location>
        <begin position="18"/>
        <end position="77"/>
    </location>
</feature>
<dbReference type="InterPro" id="IPR036388">
    <property type="entry name" value="WH-like_DNA-bd_sf"/>
</dbReference>
<feature type="domain" description="RNA polymerase sigma factor 70 region 4 type 2" evidence="6">
    <location>
        <begin position="111"/>
        <end position="162"/>
    </location>
</feature>
<dbReference type="NCBIfam" id="TIGR02937">
    <property type="entry name" value="sigma70-ECF"/>
    <property type="match status" value="1"/>
</dbReference>
<dbReference type="PANTHER" id="PTHR43133:SF63">
    <property type="entry name" value="RNA POLYMERASE SIGMA FACTOR FECI-RELATED"/>
    <property type="match status" value="1"/>
</dbReference>
<dbReference type="InterPro" id="IPR013325">
    <property type="entry name" value="RNA_pol_sigma_r2"/>
</dbReference>
<comment type="similarity">
    <text evidence="1">Belongs to the sigma-70 factor family. ECF subfamily.</text>
</comment>
<keyword evidence="2" id="KW-0805">Transcription regulation</keyword>
<dbReference type="SUPFAM" id="SSF88946">
    <property type="entry name" value="Sigma2 domain of RNA polymerase sigma factors"/>
    <property type="match status" value="1"/>
</dbReference>
<keyword evidence="4" id="KW-0804">Transcription</keyword>
<dbReference type="Proteomes" id="UP001138757">
    <property type="component" value="Unassembled WGS sequence"/>
</dbReference>
<name>A0A9X1DG19_9SPHN</name>
<dbReference type="Pfam" id="PF08281">
    <property type="entry name" value="Sigma70_r4_2"/>
    <property type="match status" value="1"/>
</dbReference>
<dbReference type="GO" id="GO:0016987">
    <property type="term" value="F:sigma factor activity"/>
    <property type="evidence" value="ECO:0007669"/>
    <property type="project" value="UniProtKB-KW"/>
</dbReference>
<dbReference type="InterPro" id="IPR013249">
    <property type="entry name" value="RNA_pol_sigma70_r4_t2"/>
</dbReference>
<dbReference type="Gene3D" id="1.10.10.10">
    <property type="entry name" value="Winged helix-like DNA-binding domain superfamily/Winged helix DNA-binding domain"/>
    <property type="match status" value="1"/>
</dbReference>
<evidence type="ECO:0000313" key="7">
    <source>
        <dbReference type="EMBL" id="MBT2189173.1"/>
    </source>
</evidence>
<dbReference type="InterPro" id="IPR014284">
    <property type="entry name" value="RNA_pol_sigma-70_dom"/>
</dbReference>
<dbReference type="Pfam" id="PF04542">
    <property type="entry name" value="Sigma70_r2"/>
    <property type="match status" value="1"/>
</dbReference>
<keyword evidence="8" id="KW-1185">Reference proteome</keyword>
<proteinExistence type="inferred from homology"/>
<reference evidence="7" key="1">
    <citation type="submission" date="2021-05" db="EMBL/GenBank/DDBJ databases">
        <title>Genome of Sphingobium sp. strain.</title>
        <authorList>
            <person name="Fan R."/>
        </authorList>
    </citation>
    <scope>NUCLEOTIDE SEQUENCE</scope>
    <source>
        <strain evidence="7">H33</strain>
    </source>
</reference>
<protein>
    <submittedName>
        <fullName evidence="7">RNA polymerase sigma factor</fullName>
    </submittedName>
</protein>
<accession>A0A9X1DG19</accession>